<organism evidence="2 3">
    <name type="scientific">Rhodopirellula sallentina SM41</name>
    <dbReference type="NCBI Taxonomy" id="1263870"/>
    <lineage>
        <taxon>Bacteria</taxon>
        <taxon>Pseudomonadati</taxon>
        <taxon>Planctomycetota</taxon>
        <taxon>Planctomycetia</taxon>
        <taxon>Pirellulales</taxon>
        <taxon>Pirellulaceae</taxon>
        <taxon>Rhodopirellula</taxon>
    </lineage>
</organism>
<evidence type="ECO:0000313" key="3">
    <source>
        <dbReference type="Proteomes" id="UP000011885"/>
    </source>
</evidence>
<protein>
    <submittedName>
        <fullName evidence="2">Transcriptional regulator</fullName>
    </submittedName>
</protein>
<dbReference type="EMBL" id="ANOH01000224">
    <property type="protein sequence ID" value="EMI55223.1"/>
    <property type="molecule type" value="Genomic_DNA"/>
</dbReference>
<gene>
    <name evidence="2" type="ORF">RSSM_03360</name>
</gene>
<dbReference type="AlphaFoldDB" id="M5UGU6"/>
<evidence type="ECO:0000259" key="1">
    <source>
        <dbReference type="PROSITE" id="PS50943"/>
    </source>
</evidence>
<accession>M5UGU6</accession>
<dbReference type="InterPro" id="IPR001387">
    <property type="entry name" value="Cro/C1-type_HTH"/>
</dbReference>
<feature type="domain" description="HTH cro/C1-type" evidence="1">
    <location>
        <begin position="2"/>
        <end position="34"/>
    </location>
</feature>
<dbReference type="Proteomes" id="UP000011885">
    <property type="component" value="Unassembled WGS sequence"/>
</dbReference>
<dbReference type="PATRIC" id="fig|1263870.3.peg.3573"/>
<sequence length="86" mass="9839">MSKIENERLDFAQFPSEELICKLATALECDEDELLILAKKVPSKIKERVFERPEVFAALADCDDKTLDKMMSQIGGRPRRRKSKPA</sequence>
<evidence type="ECO:0000313" key="2">
    <source>
        <dbReference type="EMBL" id="EMI55223.1"/>
    </source>
</evidence>
<proteinExistence type="predicted"/>
<dbReference type="PROSITE" id="PS50943">
    <property type="entry name" value="HTH_CROC1"/>
    <property type="match status" value="1"/>
</dbReference>
<name>M5UGU6_9BACT</name>
<keyword evidence="3" id="KW-1185">Reference proteome</keyword>
<comment type="caution">
    <text evidence="2">The sequence shown here is derived from an EMBL/GenBank/DDBJ whole genome shotgun (WGS) entry which is preliminary data.</text>
</comment>
<reference evidence="2 3" key="1">
    <citation type="journal article" date="2013" name="Mar. Genomics">
        <title>Expression of sulfatases in Rhodopirellula baltica and the diversity of sulfatases in the genus Rhodopirellula.</title>
        <authorList>
            <person name="Wegner C.E."/>
            <person name="Richter-Heitmann T."/>
            <person name="Klindworth A."/>
            <person name="Klockow C."/>
            <person name="Richter M."/>
            <person name="Achstetter T."/>
            <person name="Glockner F.O."/>
            <person name="Harder J."/>
        </authorList>
    </citation>
    <scope>NUCLEOTIDE SEQUENCE [LARGE SCALE GENOMIC DNA]</scope>
    <source>
        <strain evidence="2 3">SM41</strain>
    </source>
</reference>